<feature type="transmembrane region" description="Helical" evidence="1">
    <location>
        <begin position="55"/>
        <end position="74"/>
    </location>
</feature>
<reference evidence="2 3" key="2">
    <citation type="submission" date="2009-03" db="EMBL/GenBank/DDBJ databases">
        <title>Draft genome sequence of Coprococcus comes (ATCC 27758).</title>
        <authorList>
            <person name="Sudarsanam P."/>
            <person name="Ley R."/>
            <person name="Guruge J."/>
            <person name="Turnbaugh P.J."/>
            <person name="Mahowald M."/>
            <person name="Liep D."/>
            <person name="Gordon J."/>
        </authorList>
    </citation>
    <scope>NUCLEOTIDE SEQUENCE [LARGE SCALE GENOMIC DNA]</scope>
    <source>
        <strain evidence="2 3">ATCC 27758</strain>
    </source>
</reference>
<evidence type="ECO:0000256" key="1">
    <source>
        <dbReference type="SAM" id="Phobius"/>
    </source>
</evidence>
<dbReference type="Proteomes" id="UP000003793">
    <property type="component" value="Unassembled WGS sequence"/>
</dbReference>
<gene>
    <name evidence="2" type="ORF">COPCOM_01347</name>
</gene>
<feature type="transmembrane region" description="Helical" evidence="1">
    <location>
        <begin position="20"/>
        <end position="43"/>
    </location>
</feature>
<dbReference type="AlphaFoldDB" id="C0B873"/>
<keyword evidence="1" id="KW-0812">Transmembrane</keyword>
<evidence type="ECO:0000313" key="2">
    <source>
        <dbReference type="EMBL" id="EEG90610.1"/>
    </source>
</evidence>
<feature type="transmembrane region" description="Helical" evidence="1">
    <location>
        <begin position="218"/>
        <end position="241"/>
    </location>
</feature>
<keyword evidence="1" id="KW-0472">Membrane</keyword>
<proteinExistence type="predicted"/>
<dbReference type="HOGENOM" id="CLU_717108_0_0_9"/>
<comment type="caution">
    <text evidence="2">The sequence shown here is derived from an EMBL/GenBank/DDBJ whole genome shotgun (WGS) entry which is preliminary data.</text>
</comment>
<evidence type="ECO:0000313" key="3">
    <source>
        <dbReference type="Proteomes" id="UP000003793"/>
    </source>
</evidence>
<keyword evidence="1" id="KW-1133">Transmembrane helix</keyword>
<dbReference type="RefSeq" id="WP_008369014.1">
    <property type="nucleotide sequence ID" value="NZ_CP102277.1"/>
</dbReference>
<organism evidence="2 3">
    <name type="scientific">Coprococcus comes ATCC 27758</name>
    <dbReference type="NCBI Taxonomy" id="470146"/>
    <lineage>
        <taxon>Bacteria</taxon>
        <taxon>Bacillati</taxon>
        <taxon>Bacillota</taxon>
        <taxon>Clostridia</taxon>
        <taxon>Lachnospirales</taxon>
        <taxon>Lachnospiraceae</taxon>
        <taxon>Coprococcus</taxon>
    </lineage>
</organism>
<dbReference type="EMBL" id="ABVR01000038">
    <property type="protein sequence ID" value="EEG90610.1"/>
    <property type="molecule type" value="Genomic_DNA"/>
</dbReference>
<sequence>MGQEKDVLIIKSDKKWKDFFIDSICGFSICLIGFDIFLLYCAVNMPDPNKEEGRAMSIVFAIAYSIVIILRIYLLCRNMDRELILDKTGVLVKTWLYKRKYTWEEFKIKQLRINVGEYCYDEALFLAACKHQPRQSSNCELFPIRHPIGSFCINFKMHRPILAGQRYSIYINGEIMAAEKEELLSKLKEWGVDFETERPKNFDIFQDKKGRLQSRRNGTAWILLAAAVWLLLLIFIVYPIFIWKNPVLIAIFIPFFIALVPVYVVVTSRKSYRLKMDKKGCIRKFLFLSKRYLWKDLRVKLVVSEESHCGEGVLFIKKKSGNSSSASETFSYASLHPYSSFVANFEVFGKMYGEKDALHEINKELFLKKMKEWGVEVEGLPKEEC</sequence>
<name>C0B873_9FIRM</name>
<protein>
    <submittedName>
        <fullName evidence="2">Uncharacterized protein</fullName>
    </submittedName>
</protein>
<dbReference type="GeneID" id="92826238"/>
<feature type="transmembrane region" description="Helical" evidence="1">
    <location>
        <begin position="247"/>
        <end position="266"/>
    </location>
</feature>
<accession>C0B873</accession>
<reference evidence="2 3" key="1">
    <citation type="submission" date="2009-02" db="EMBL/GenBank/DDBJ databases">
        <authorList>
            <person name="Fulton L."/>
            <person name="Clifton S."/>
            <person name="Fulton B."/>
            <person name="Xu J."/>
            <person name="Minx P."/>
            <person name="Pepin K.H."/>
            <person name="Johnson M."/>
            <person name="Bhonagiri V."/>
            <person name="Nash W.E."/>
            <person name="Mardis E.R."/>
            <person name="Wilson R.K."/>
        </authorList>
    </citation>
    <scope>NUCLEOTIDE SEQUENCE [LARGE SCALE GENOMIC DNA]</scope>
    <source>
        <strain evidence="2 3">ATCC 27758</strain>
    </source>
</reference>